<protein>
    <submittedName>
        <fullName evidence="2">Uncharacterized protein</fullName>
    </submittedName>
</protein>
<feature type="transmembrane region" description="Helical" evidence="1">
    <location>
        <begin position="46"/>
        <end position="67"/>
    </location>
</feature>
<dbReference type="Pfam" id="PF17555">
    <property type="entry name" value="TssN"/>
    <property type="match status" value="1"/>
</dbReference>
<dbReference type="InterPro" id="IPR035177">
    <property type="entry name" value="TssN"/>
</dbReference>
<name>A0A0F9L3V0_9ZZZZ</name>
<organism evidence="2">
    <name type="scientific">marine sediment metagenome</name>
    <dbReference type="NCBI Taxonomy" id="412755"/>
    <lineage>
        <taxon>unclassified sequences</taxon>
        <taxon>metagenomes</taxon>
        <taxon>ecological metagenomes</taxon>
    </lineage>
</organism>
<accession>A0A0F9L3V0</accession>
<comment type="caution">
    <text evidence="2">The sequence shown here is derived from an EMBL/GenBank/DDBJ whole genome shotgun (WGS) entry which is preliminary data.</text>
</comment>
<evidence type="ECO:0000313" key="2">
    <source>
        <dbReference type="EMBL" id="KKM45429.1"/>
    </source>
</evidence>
<evidence type="ECO:0000256" key="1">
    <source>
        <dbReference type="SAM" id="Phobius"/>
    </source>
</evidence>
<feature type="transmembrane region" description="Helical" evidence="1">
    <location>
        <begin position="137"/>
        <end position="157"/>
    </location>
</feature>
<feature type="transmembrane region" description="Helical" evidence="1">
    <location>
        <begin position="110"/>
        <end position="131"/>
    </location>
</feature>
<gene>
    <name evidence="2" type="ORF">LCGC14_1560950</name>
</gene>
<reference evidence="2" key="1">
    <citation type="journal article" date="2015" name="Nature">
        <title>Complex archaea that bridge the gap between prokaryotes and eukaryotes.</title>
        <authorList>
            <person name="Spang A."/>
            <person name="Saw J.H."/>
            <person name="Jorgensen S.L."/>
            <person name="Zaremba-Niedzwiedzka K."/>
            <person name="Martijn J."/>
            <person name="Lind A.E."/>
            <person name="van Eijk R."/>
            <person name="Schleper C."/>
            <person name="Guy L."/>
            <person name="Ettema T.J."/>
        </authorList>
    </citation>
    <scope>NUCLEOTIDE SEQUENCE</scope>
</reference>
<feature type="transmembrane region" description="Helical" evidence="1">
    <location>
        <begin position="73"/>
        <end position="94"/>
    </location>
</feature>
<keyword evidence="1" id="KW-0812">Transmembrane</keyword>
<keyword evidence="1" id="KW-0472">Membrane</keyword>
<dbReference type="EMBL" id="LAZR01012058">
    <property type="protein sequence ID" value="KKM45429.1"/>
    <property type="molecule type" value="Genomic_DNA"/>
</dbReference>
<proteinExistence type="predicted"/>
<sequence length="288" mass="33623">MIENYLSKFVSFDALIPFVAIILLVFVGIKLISSNTPAFRKQQRKYLHYLLIDLAVMAVVVAVVYNLRQSGVMLRYLTFLGIAFILGGLHVYFYRNIFDKFETENTFKQFIIAFITSLILIVPIILTGAYFEDLDYLSYYLLVIATFVLPTSFTVLFEHSISIPVKLYSKWHYPLGRKYDTPKHNELNNMIVVNFMFLKNTKEQQMTSFKAKAPKNMNFGRLFYFFINDYNDKKTTSKIETTEDSGSPYGWYFYTKPKWYGTTEHIDSELSVDKNNLEEGDVVVCHRI</sequence>
<dbReference type="AlphaFoldDB" id="A0A0F9L3V0"/>
<feature type="transmembrane region" description="Helical" evidence="1">
    <location>
        <begin position="14"/>
        <end position="34"/>
    </location>
</feature>
<keyword evidence="1" id="KW-1133">Transmembrane helix</keyword>